<sequence>MVFSKAQTLFTLVAGVATAGGLGVTVPLAPPSTSKPIAGDHVSFSLEQDRWLDWSGSNSRNEFFFNTLDNLKQLFVSARIVRTAQDFNPGLQSAVAQLQFPAATKNVPYPEASSIVVGDGYFATARFLPKNTRVIWGVNLGANNLTSSYLVAQSIAKAFNSPEMKDDRIVLDGMIIGNEPDLFPNNGHRAPGWNVSQYISEWQTFAGNITNALGITSSSTTKFWGGAFAGSGVVCSTGVVYIDHAYSGSFCEGNGALLQDLMTKANIRGNLTRFGPDIAVARDRGLDYVMGETNSFACHGTPGVSNVAGAALWTLDYLLYGAQVGISRIFFHQGIGFKYNLIQPVVLARSPVDGSPLSPPLPPHIQPQYYAAIIAAEAIGSSGQTRILELTGYAFYEGDILVRALFINSLAFFKKDSTRTSVHIDLAFTGAATTPSSATVKCLSILLPDGRPRGSRSLESVILVSFKR</sequence>
<dbReference type="InterPro" id="IPR052974">
    <property type="entry name" value="GH79_Enzymes"/>
</dbReference>
<dbReference type="AlphaFoldDB" id="A0A4Y7SV71"/>
<protein>
    <recommendedName>
        <fullName evidence="4">Glycoside hydrolase family 79 protein</fullName>
    </recommendedName>
</protein>
<dbReference type="InterPro" id="IPR017853">
    <property type="entry name" value="GH"/>
</dbReference>
<dbReference type="Proteomes" id="UP000298030">
    <property type="component" value="Unassembled WGS sequence"/>
</dbReference>
<reference evidence="2 3" key="1">
    <citation type="journal article" date="2019" name="Nat. Ecol. Evol.">
        <title>Megaphylogeny resolves global patterns of mushroom evolution.</title>
        <authorList>
            <person name="Varga T."/>
            <person name="Krizsan K."/>
            <person name="Foldi C."/>
            <person name="Dima B."/>
            <person name="Sanchez-Garcia M."/>
            <person name="Sanchez-Ramirez S."/>
            <person name="Szollosi G.J."/>
            <person name="Szarkandi J.G."/>
            <person name="Papp V."/>
            <person name="Albert L."/>
            <person name="Andreopoulos W."/>
            <person name="Angelini C."/>
            <person name="Antonin V."/>
            <person name="Barry K.W."/>
            <person name="Bougher N.L."/>
            <person name="Buchanan P."/>
            <person name="Buyck B."/>
            <person name="Bense V."/>
            <person name="Catcheside P."/>
            <person name="Chovatia M."/>
            <person name="Cooper J."/>
            <person name="Damon W."/>
            <person name="Desjardin D."/>
            <person name="Finy P."/>
            <person name="Geml J."/>
            <person name="Haridas S."/>
            <person name="Hughes K."/>
            <person name="Justo A."/>
            <person name="Karasinski D."/>
            <person name="Kautmanova I."/>
            <person name="Kiss B."/>
            <person name="Kocsube S."/>
            <person name="Kotiranta H."/>
            <person name="LaButti K.M."/>
            <person name="Lechner B.E."/>
            <person name="Liimatainen K."/>
            <person name="Lipzen A."/>
            <person name="Lukacs Z."/>
            <person name="Mihaltcheva S."/>
            <person name="Morgado L.N."/>
            <person name="Niskanen T."/>
            <person name="Noordeloos M.E."/>
            <person name="Ohm R.A."/>
            <person name="Ortiz-Santana B."/>
            <person name="Ovrebo C."/>
            <person name="Racz N."/>
            <person name="Riley R."/>
            <person name="Savchenko A."/>
            <person name="Shiryaev A."/>
            <person name="Soop K."/>
            <person name="Spirin V."/>
            <person name="Szebenyi C."/>
            <person name="Tomsovsky M."/>
            <person name="Tulloss R.E."/>
            <person name="Uehling J."/>
            <person name="Grigoriev I.V."/>
            <person name="Vagvolgyi C."/>
            <person name="Papp T."/>
            <person name="Martin F.M."/>
            <person name="Miettinen O."/>
            <person name="Hibbett D.S."/>
            <person name="Nagy L.G."/>
        </authorList>
    </citation>
    <scope>NUCLEOTIDE SEQUENCE [LARGE SCALE GENOMIC DNA]</scope>
    <source>
        <strain evidence="2 3">FP101781</strain>
    </source>
</reference>
<evidence type="ECO:0008006" key="4">
    <source>
        <dbReference type="Google" id="ProtNLM"/>
    </source>
</evidence>
<keyword evidence="1" id="KW-0732">Signal</keyword>
<feature type="signal peptide" evidence="1">
    <location>
        <begin position="1"/>
        <end position="23"/>
    </location>
</feature>
<dbReference type="OrthoDB" id="2796951at2759"/>
<accession>A0A4Y7SV71</accession>
<dbReference type="PANTHER" id="PTHR36183:SF2">
    <property type="entry name" value="BETA-GLUCURONIDASE C-TERMINAL DOMAIN-CONTAINING PROTEIN"/>
    <property type="match status" value="1"/>
</dbReference>
<proteinExistence type="predicted"/>
<feature type="chain" id="PRO_5021306613" description="Glycoside hydrolase family 79 protein" evidence="1">
    <location>
        <begin position="24"/>
        <end position="468"/>
    </location>
</feature>
<organism evidence="2 3">
    <name type="scientific">Coprinellus micaceus</name>
    <name type="common">Glistening ink-cap mushroom</name>
    <name type="synonym">Coprinus micaceus</name>
    <dbReference type="NCBI Taxonomy" id="71717"/>
    <lineage>
        <taxon>Eukaryota</taxon>
        <taxon>Fungi</taxon>
        <taxon>Dikarya</taxon>
        <taxon>Basidiomycota</taxon>
        <taxon>Agaricomycotina</taxon>
        <taxon>Agaricomycetes</taxon>
        <taxon>Agaricomycetidae</taxon>
        <taxon>Agaricales</taxon>
        <taxon>Agaricineae</taxon>
        <taxon>Psathyrellaceae</taxon>
        <taxon>Coprinellus</taxon>
    </lineage>
</organism>
<gene>
    <name evidence="2" type="ORF">FA13DRAFT_1738567</name>
</gene>
<evidence type="ECO:0000313" key="2">
    <source>
        <dbReference type="EMBL" id="TEB25149.1"/>
    </source>
</evidence>
<name>A0A4Y7SV71_COPMI</name>
<evidence type="ECO:0000313" key="3">
    <source>
        <dbReference type="Proteomes" id="UP000298030"/>
    </source>
</evidence>
<dbReference type="SUPFAM" id="SSF51445">
    <property type="entry name" value="(Trans)glycosidases"/>
    <property type="match status" value="1"/>
</dbReference>
<evidence type="ECO:0000256" key="1">
    <source>
        <dbReference type="SAM" id="SignalP"/>
    </source>
</evidence>
<dbReference type="Gene3D" id="3.20.20.80">
    <property type="entry name" value="Glycosidases"/>
    <property type="match status" value="1"/>
</dbReference>
<dbReference type="PANTHER" id="PTHR36183">
    <property type="entry name" value="BETA-GLUCURONIDASE"/>
    <property type="match status" value="1"/>
</dbReference>
<dbReference type="EMBL" id="QPFP01000059">
    <property type="protein sequence ID" value="TEB25149.1"/>
    <property type="molecule type" value="Genomic_DNA"/>
</dbReference>
<keyword evidence="3" id="KW-1185">Reference proteome</keyword>
<comment type="caution">
    <text evidence="2">The sequence shown here is derived from an EMBL/GenBank/DDBJ whole genome shotgun (WGS) entry which is preliminary data.</text>
</comment>